<dbReference type="InterPro" id="IPR036907">
    <property type="entry name" value="5'-Nucleotdase_C_sf"/>
</dbReference>
<dbReference type="EMBL" id="AZGZ01000034">
    <property type="protein sequence ID" value="KZZ87419.1"/>
    <property type="molecule type" value="Genomic_DNA"/>
</dbReference>
<organism evidence="3 4">
    <name type="scientific">Ascosphaera apis ARSEF 7405</name>
    <dbReference type="NCBI Taxonomy" id="392613"/>
    <lineage>
        <taxon>Eukaryota</taxon>
        <taxon>Fungi</taxon>
        <taxon>Dikarya</taxon>
        <taxon>Ascomycota</taxon>
        <taxon>Pezizomycotina</taxon>
        <taxon>Eurotiomycetes</taxon>
        <taxon>Eurotiomycetidae</taxon>
        <taxon>Onygenales</taxon>
        <taxon>Ascosphaeraceae</taxon>
        <taxon>Ascosphaera</taxon>
    </lineage>
</organism>
<dbReference type="InterPro" id="IPR014485">
    <property type="entry name" value="Pesterase_C1039"/>
</dbReference>
<dbReference type="OrthoDB" id="7722975at2759"/>
<feature type="signal peptide" evidence="1">
    <location>
        <begin position="1"/>
        <end position="21"/>
    </location>
</feature>
<dbReference type="Proteomes" id="UP000242877">
    <property type="component" value="Unassembled WGS sequence"/>
</dbReference>
<feature type="chain" id="PRO_5007893416" evidence="1">
    <location>
        <begin position="22"/>
        <end position="629"/>
    </location>
</feature>
<dbReference type="Gene3D" id="3.90.780.10">
    <property type="entry name" value="5'-Nucleotidase, C-terminal domain"/>
    <property type="match status" value="1"/>
</dbReference>
<comment type="caution">
    <text evidence="3">The sequence shown here is derived from an EMBL/GenBank/DDBJ whole genome shotgun (WGS) entry which is preliminary data.</text>
</comment>
<dbReference type="InterPro" id="IPR053828">
    <property type="entry name" value="Nucleosidase_C"/>
</dbReference>
<dbReference type="PANTHER" id="PTHR11575:SF22">
    <property type="entry name" value="ADL392WP"/>
    <property type="match status" value="1"/>
</dbReference>
<proteinExistence type="predicted"/>
<dbReference type="VEuPathDB" id="FungiDB:AAP_05652"/>
<feature type="domain" description="Putative 5'-nucleotidase C-terminal" evidence="2">
    <location>
        <begin position="413"/>
        <end position="504"/>
    </location>
</feature>
<accession>A0A167VEN3</accession>
<name>A0A167VEN3_9EURO</name>
<evidence type="ECO:0000259" key="2">
    <source>
        <dbReference type="Pfam" id="PF21953"/>
    </source>
</evidence>
<sequence>MKFFYQVQYLTLALGITAIEACGGHSHPTRPPPSRGPGQFPKHPLEWGQLNFLHTTDIHGFFGGHRHGSGFNADWGDFASFVSHMRDKANDVDVDLLLIDTGDLHDGNGLSDATDPDGRLTNGFFERIDYDLLTIGNHELMSEQIAYQTKGFAQKWGDKYLTTNVQIKNNETGEEEYIGSRYRYFTTKKGLRVMAFGIYGDNYTSQADIVNITSADTLIQSDWWTEHVEKYPKPIDMFIILTHQPFKPSPDIQDPSMWKILADIRARQPDTPVQFFGGHTHVRDFAVLDEMSTGIESGAFAETVGWVSISGLKIPTYHAAASLGGLPQPTRRAKATKKAFSLKKPKYNLRYSRRYLDWDLNTFKYHSRAFGKSVDDQNDKNFDTNQGKQISRDIAAARKTLKLDEVLGCVPKDYCFDCADSNSNKSVFSLWRHAVSEVVVNRNRANFTRYIITTGIGGASADILKGDFTRDDSYIAYSGPAQKFYYLGGLPKVIAEAFAASSNLLSSMTGTTANDQALNKRDPQLHQTIDDFGSDGDDTPHHETGQIYAPPEALISLGGPAGLSTDTVDVVIVELAIPVMINILSNAGIHLTRDNFKLYMDGFTTKDVWPKYASQYWQKDVAGCTMKGH</sequence>
<dbReference type="SUPFAM" id="SSF55816">
    <property type="entry name" value="5'-nucleotidase (syn. UDP-sugar hydrolase), C-terminal domain"/>
    <property type="match status" value="1"/>
</dbReference>
<dbReference type="GO" id="GO:0005829">
    <property type="term" value="C:cytosol"/>
    <property type="evidence" value="ECO:0007669"/>
    <property type="project" value="TreeGrafter"/>
</dbReference>
<evidence type="ECO:0000313" key="4">
    <source>
        <dbReference type="Proteomes" id="UP000242877"/>
    </source>
</evidence>
<dbReference type="AlphaFoldDB" id="A0A167VEN3"/>
<dbReference type="Pfam" id="PF21953">
    <property type="entry name" value="NadN_nucleosid_C"/>
    <property type="match status" value="1"/>
</dbReference>
<evidence type="ECO:0000313" key="3">
    <source>
        <dbReference type="EMBL" id="KZZ87419.1"/>
    </source>
</evidence>
<dbReference type="SUPFAM" id="SSF56300">
    <property type="entry name" value="Metallo-dependent phosphatases"/>
    <property type="match status" value="1"/>
</dbReference>
<dbReference type="InterPro" id="IPR029052">
    <property type="entry name" value="Metallo-depent_PP-like"/>
</dbReference>
<dbReference type="GO" id="GO:0009166">
    <property type="term" value="P:nucleotide catabolic process"/>
    <property type="evidence" value="ECO:0007669"/>
    <property type="project" value="InterPro"/>
</dbReference>
<dbReference type="Gene3D" id="3.60.21.10">
    <property type="match status" value="1"/>
</dbReference>
<keyword evidence="1" id="KW-0732">Signal</keyword>
<dbReference type="GO" id="GO:0016787">
    <property type="term" value="F:hydrolase activity"/>
    <property type="evidence" value="ECO:0007669"/>
    <property type="project" value="InterPro"/>
</dbReference>
<reference evidence="3 4" key="1">
    <citation type="journal article" date="2016" name="Genome Biol. Evol.">
        <title>Divergent and convergent evolution of fungal pathogenicity.</title>
        <authorList>
            <person name="Shang Y."/>
            <person name="Xiao G."/>
            <person name="Zheng P."/>
            <person name="Cen K."/>
            <person name="Zhan S."/>
            <person name="Wang C."/>
        </authorList>
    </citation>
    <scope>NUCLEOTIDE SEQUENCE [LARGE SCALE GENOMIC DNA]</scope>
    <source>
        <strain evidence="3 4">ARSEF 7405</strain>
    </source>
</reference>
<protein>
    <submittedName>
        <fullName evidence="3">Ser/Thr protein phosphatase family protein</fullName>
    </submittedName>
</protein>
<keyword evidence="4" id="KW-1185">Reference proteome</keyword>
<evidence type="ECO:0000256" key="1">
    <source>
        <dbReference type="SAM" id="SignalP"/>
    </source>
</evidence>
<dbReference type="PIRSF" id="PIRSF017316">
    <property type="entry name" value="Pesterase_C1039"/>
    <property type="match status" value="1"/>
</dbReference>
<gene>
    <name evidence="3" type="ORF">AAP_05652</name>
</gene>
<dbReference type="PANTHER" id="PTHR11575">
    <property type="entry name" value="5'-NUCLEOTIDASE-RELATED"/>
    <property type="match status" value="1"/>
</dbReference>
<dbReference type="InterPro" id="IPR006179">
    <property type="entry name" value="5_nucleotidase/apyrase"/>
</dbReference>